<keyword evidence="7 12" id="KW-1133">Transmembrane helix</keyword>
<keyword evidence="6" id="KW-0256">Endoplasmic reticulum</keyword>
<dbReference type="AlphaFoldDB" id="A0A813P2D8"/>
<evidence type="ECO:0000256" key="12">
    <source>
        <dbReference type="SAM" id="Phobius"/>
    </source>
</evidence>
<evidence type="ECO:0000256" key="3">
    <source>
        <dbReference type="ARBA" id="ARBA00011720"/>
    </source>
</evidence>
<accession>A0A813P2D8</accession>
<gene>
    <name evidence="14" type="ORF">OTI717_LOCUS8005</name>
    <name evidence="13" type="ORF">RFH988_LOCUS1129</name>
</gene>
<organism evidence="13 15">
    <name type="scientific">Rotaria sordida</name>
    <dbReference type="NCBI Taxonomy" id="392033"/>
    <lineage>
        <taxon>Eukaryota</taxon>
        <taxon>Metazoa</taxon>
        <taxon>Spiralia</taxon>
        <taxon>Gnathifera</taxon>
        <taxon>Rotifera</taxon>
        <taxon>Eurotatoria</taxon>
        <taxon>Bdelloidea</taxon>
        <taxon>Philodinida</taxon>
        <taxon>Philodinidae</taxon>
        <taxon>Rotaria</taxon>
    </lineage>
</organism>
<dbReference type="Proteomes" id="UP000663882">
    <property type="component" value="Unassembled WGS sequence"/>
</dbReference>
<evidence type="ECO:0000256" key="5">
    <source>
        <dbReference type="ARBA" id="ARBA00022703"/>
    </source>
</evidence>
<evidence type="ECO:0000256" key="11">
    <source>
        <dbReference type="SAM" id="MobiDB-lite"/>
    </source>
</evidence>
<evidence type="ECO:0000313" key="15">
    <source>
        <dbReference type="Proteomes" id="UP000663882"/>
    </source>
</evidence>
<evidence type="ECO:0000256" key="2">
    <source>
        <dbReference type="ARBA" id="ARBA00007984"/>
    </source>
</evidence>
<dbReference type="GO" id="GO:0005794">
    <property type="term" value="C:Golgi apparatus"/>
    <property type="evidence" value="ECO:0007669"/>
    <property type="project" value="TreeGrafter"/>
</dbReference>
<sequence length="663" mass="77148">MPNNETNWTTVSGKTKTKSASSSTKPSGIPVMPKAEVKTIKLSDSAFSSMKDRIVGENNENQQGEVKTQKPVASSIEKNPSVKMTKPNKPSSNTLTLKQALQNINVDKLKQLYKSSKDNTSLWVEKVCYWFIEQFKDVTSGLNDPTFSKEANQDYPLNTLPTSVKDYLNEIFDIQSKLKAITLCRNGILNPNADIQSIVGYQVLLQYFLRNLDERPDDSFLDEVDELSTLLKRYPSDKVLRLLWAYSQVLYEHPGLALDIWFCLMFPFIENRTYNQLIVENLTQIATRNSKNKRFLQSDEIFPIESYIKLLDFVDQPNPALTRDMRTILSKNATILCDLFLNNTKNLSQHSNEYFKVLFPVIHADKQRSSKSQLLLDRMIVACFTDKSIIKTWLSYHEKYPQSSLNLLSLLNTNETTIAGLSTSKEFRTIVQQLRTISNEIINNEENDNVEHNEFLRAYTKNNTVVVNNKRQTHSKFKIASILKLFVLLIISFFIYQNWLWLTVAADYLLEDYLKHPTAIIIKDRLSDAYEETRKLCLLSLKYGEEFLRSTMTNIEPYAIKFGQYLQKQWAFLLKYIEGPIYDKSIEIAEQIQQISIIIFTKSVHHLNILFDWASYYTANLAYVTEIYMTRIYEIIYDKWMHFNTTELREKFDQLRMRVIKSV</sequence>
<comment type="function">
    <text evidence="10">Critical mediator, in cooperation with CASP4, of endoplasmic reticulum-stress induced apoptosis. Required or the activation of CASP4 following endoplasmic reticulum stress.</text>
</comment>
<evidence type="ECO:0000256" key="9">
    <source>
        <dbReference type="ARBA" id="ARBA00023180"/>
    </source>
</evidence>
<dbReference type="Proteomes" id="UP000663823">
    <property type="component" value="Unassembled WGS sequence"/>
</dbReference>
<feature type="region of interest" description="Disordered" evidence="11">
    <location>
        <begin position="1"/>
        <end position="35"/>
    </location>
</feature>
<evidence type="ECO:0000256" key="8">
    <source>
        <dbReference type="ARBA" id="ARBA00023136"/>
    </source>
</evidence>
<dbReference type="EMBL" id="CAJOAX010000622">
    <property type="protein sequence ID" value="CAF3624927.1"/>
    <property type="molecule type" value="Genomic_DNA"/>
</dbReference>
<comment type="caution">
    <text evidence="13">The sequence shown here is derived from an EMBL/GenBank/DDBJ whole genome shotgun (WGS) entry which is preliminary data.</text>
</comment>
<dbReference type="InterPro" id="IPR019308">
    <property type="entry name" value="TMEM214"/>
</dbReference>
<comment type="subunit">
    <text evidence="3">Constitutively interacts with CASP4; required for the localization of procaspase 4 to the ER.</text>
</comment>
<dbReference type="GO" id="GO:0005789">
    <property type="term" value="C:endoplasmic reticulum membrane"/>
    <property type="evidence" value="ECO:0007669"/>
    <property type="project" value="UniProtKB-SubCell"/>
</dbReference>
<keyword evidence="9" id="KW-0325">Glycoprotein</keyword>
<reference evidence="13" key="1">
    <citation type="submission" date="2021-02" db="EMBL/GenBank/DDBJ databases">
        <authorList>
            <person name="Nowell W R."/>
        </authorList>
    </citation>
    <scope>NUCLEOTIDE SEQUENCE</scope>
</reference>
<proteinExistence type="inferred from homology"/>
<dbReference type="Pfam" id="PF10151">
    <property type="entry name" value="TMEM214"/>
    <property type="match status" value="1"/>
</dbReference>
<evidence type="ECO:0000313" key="14">
    <source>
        <dbReference type="EMBL" id="CAF3624927.1"/>
    </source>
</evidence>
<dbReference type="GO" id="GO:0006915">
    <property type="term" value="P:apoptotic process"/>
    <property type="evidence" value="ECO:0007669"/>
    <property type="project" value="UniProtKB-KW"/>
</dbReference>
<feature type="region of interest" description="Disordered" evidence="11">
    <location>
        <begin position="56"/>
        <end position="93"/>
    </location>
</feature>
<evidence type="ECO:0000256" key="10">
    <source>
        <dbReference type="ARBA" id="ARBA00024938"/>
    </source>
</evidence>
<dbReference type="EMBL" id="CAJNOO010000021">
    <property type="protein sequence ID" value="CAF0748047.1"/>
    <property type="molecule type" value="Genomic_DNA"/>
</dbReference>
<protein>
    <submittedName>
        <fullName evidence="13">Uncharacterized protein</fullName>
    </submittedName>
</protein>
<feature type="compositionally biased region" description="Low complexity" evidence="11">
    <location>
        <begin position="9"/>
        <end position="27"/>
    </location>
</feature>
<dbReference type="OrthoDB" id="10022292at2759"/>
<comment type="similarity">
    <text evidence="2">Belongs to the TMEM214 family.</text>
</comment>
<dbReference type="PANTHER" id="PTHR13448:SF0">
    <property type="entry name" value="TRANSMEMBRANE PROTEIN 214"/>
    <property type="match status" value="1"/>
</dbReference>
<comment type="subcellular location">
    <subcellularLocation>
        <location evidence="1">Endoplasmic reticulum membrane</location>
        <topology evidence="1">Multi-pass membrane protein</topology>
    </subcellularLocation>
</comment>
<evidence type="ECO:0000256" key="4">
    <source>
        <dbReference type="ARBA" id="ARBA00022692"/>
    </source>
</evidence>
<feature type="transmembrane region" description="Helical" evidence="12">
    <location>
        <begin position="477"/>
        <end position="496"/>
    </location>
</feature>
<evidence type="ECO:0000313" key="13">
    <source>
        <dbReference type="EMBL" id="CAF0748047.1"/>
    </source>
</evidence>
<evidence type="ECO:0000256" key="7">
    <source>
        <dbReference type="ARBA" id="ARBA00022989"/>
    </source>
</evidence>
<keyword evidence="4 12" id="KW-0812">Transmembrane</keyword>
<keyword evidence="5" id="KW-0053">Apoptosis</keyword>
<dbReference type="PANTHER" id="PTHR13448">
    <property type="entry name" value="TRANSMEMBRANE PROTEIN 214"/>
    <property type="match status" value="1"/>
</dbReference>
<evidence type="ECO:0000256" key="1">
    <source>
        <dbReference type="ARBA" id="ARBA00004477"/>
    </source>
</evidence>
<name>A0A813P2D8_9BILA</name>
<evidence type="ECO:0000256" key="6">
    <source>
        <dbReference type="ARBA" id="ARBA00022824"/>
    </source>
</evidence>
<keyword evidence="8 12" id="KW-0472">Membrane</keyword>